<reference evidence="1 2" key="1">
    <citation type="journal article" date="2014" name="Agronomy (Basel)">
        <title>A Draft Genome Sequence for Ensete ventricosum, the Drought-Tolerant Tree Against Hunger.</title>
        <authorList>
            <person name="Harrison J."/>
            <person name="Moore K.A."/>
            <person name="Paszkiewicz K."/>
            <person name="Jones T."/>
            <person name="Grant M."/>
            <person name="Ambacheew D."/>
            <person name="Muzemil S."/>
            <person name="Studholme D.J."/>
        </authorList>
    </citation>
    <scope>NUCLEOTIDE SEQUENCE [LARGE SCALE GENOMIC DNA]</scope>
</reference>
<evidence type="ECO:0000313" key="1">
    <source>
        <dbReference type="EMBL" id="RRT76454.1"/>
    </source>
</evidence>
<proteinExistence type="predicted"/>
<comment type="caution">
    <text evidence="1">The sequence shown here is derived from an EMBL/GenBank/DDBJ whole genome shotgun (WGS) entry which is preliminary data.</text>
</comment>
<gene>
    <name evidence="1" type="ORF">B296_00016603</name>
</gene>
<dbReference type="AlphaFoldDB" id="A0A427AJQ9"/>
<dbReference type="EMBL" id="AMZH03002190">
    <property type="protein sequence ID" value="RRT76454.1"/>
    <property type="molecule type" value="Genomic_DNA"/>
</dbReference>
<accession>A0A427AJQ9</accession>
<protein>
    <submittedName>
        <fullName evidence="1">Uncharacterized protein</fullName>
    </submittedName>
</protein>
<sequence>MKNATVINFTQSHVSIDFLGNISEFENTGHSQCISSWEVVRSRICENTQRS</sequence>
<name>A0A427AJQ9_ENSVE</name>
<organism evidence="1 2">
    <name type="scientific">Ensete ventricosum</name>
    <name type="common">Abyssinian banana</name>
    <name type="synonym">Musa ensete</name>
    <dbReference type="NCBI Taxonomy" id="4639"/>
    <lineage>
        <taxon>Eukaryota</taxon>
        <taxon>Viridiplantae</taxon>
        <taxon>Streptophyta</taxon>
        <taxon>Embryophyta</taxon>
        <taxon>Tracheophyta</taxon>
        <taxon>Spermatophyta</taxon>
        <taxon>Magnoliopsida</taxon>
        <taxon>Liliopsida</taxon>
        <taxon>Zingiberales</taxon>
        <taxon>Musaceae</taxon>
        <taxon>Ensete</taxon>
    </lineage>
</organism>
<dbReference type="Proteomes" id="UP000287651">
    <property type="component" value="Unassembled WGS sequence"/>
</dbReference>
<evidence type="ECO:0000313" key="2">
    <source>
        <dbReference type="Proteomes" id="UP000287651"/>
    </source>
</evidence>